<dbReference type="EMBL" id="JAKEVY010000001">
    <property type="protein sequence ID" value="MCF1713277.1"/>
    <property type="molecule type" value="Genomic_DNA"/>
</dbReference>
<gene>
    <name evidence="1" type="ORF">L0U88_01385</name>
</gene>
<evidence type="ECO:0008006" key="3">
    <source>
        <dbReference type="Google" id="ProtNLM"/>
    </source>
</evidence>
<name>A0ABS9BCC3_9BACT</name>
<evidence type="ECO:0000313" key="1">
    <source>
        <dbReference type="EMBL" id="MCF1713277.1"/>
    </source>
</evidence>
<comment type="caution">
    <text evidence="1">The sequence shown here is derived from an EMBL/GenBank/DDBJ whole genome shotgun (WGS) entry which is preliminary data.</text>
</comment>
<dbReference type="InterPro" id="IPR054272">
    <property type="entry name" value="DUF7003"/>
</dbReference>
<dbReference type="PROSITE" id="PS51257">
    <property type="entry name" value="PROKAR_LIPOPROTEIN"/>
    <property type="match status" value="1"/>
</dbReference>
<accession>A0ABS9BCC3</accession>
<evidence type="ECO:0000313" key="2">
    <source>
        <dbReference type="Proteomes" id="UP001200145"/>
    </source>
</evidence>
<dbReference type="RefSeq" id="WP_234863794.1">
    <property type="nucleotide sequence ID" value="NZ_JAKEVY010000001.1"/>
</dbReference>
<dbReference type="Pfam" id="PF22535">
    <property type="entry name" value="DUF7003"/>
    <property type="match status" value="1"/>
</dbReference>
<sequence length="299" mass="34608">MDKKYFPLSISAGMVASFLILFSSCTNDWLLYNLSKKVAEKEILRQLDLAYNHTPSEYYPIGGSEDIKYNFFLDLEDGYCIVAGSRIHLYADSTRWAIVFEKSGYQTRGRCAEIVLDYVGNCVDYPVEVYPSRKYITNSSRVPLIDQEELDRIENRIGNQYETFEIIGPGIKQVKVRDVFIPFDNDYRNYEKVGINVSEYGNPNKLIDFGSFIRYLNETNPSLIRATEQDIKQHIPMDLPKIMTIDKFHFVSNYDSITLPSTQETYQLLAKVLVTRDTSCWKPTLKANNHWSNWESGNL</sequence>
<proteinExistence type="predicted"/>
<dbReference type="Proteomes" id="UP001200145">
    <property type="component" value="Unassembled WGS sequence"/>
</dbReference>
<organism evidence="1 2">
    <name type="scientific">Flavihumibacter fluminis</name>
    <dbReference type="NCBI Taxonomy" id="2909236"/>
    <lineage>
        <taxon>Bacteria</taxon>
        <taxon>Pseudomonadati</taxon>
        <taxon>Bacteroidota</taxon>
        <taxon>Chitinophagia</taxon>
        <taxon>Chitinophagales</taxon>
        <taxon>Chitinophagaceae</taxon>
        <taxon>Flavihumibacter</taxon>
    </lineage>
</organism>
<keyword evidence="2" id="KW-1185">Reference proteome</keyword>
<reference evidence="1 2" key="1">
    <citation type="submission" date="2022-01" db="EMBL/GenBank/DDBJ databases">
        <title>Flavihumibacter sp. nov., isolated from sediment of a river.</title>
        <authorList>
            <person name="Liu H."/>
        </authorList>
    </citation>
    <scope>NUCLEOTIDE SEQUENCE [LARGE SCALE GENOMIC DNA]</scope>
    <source>
        <strain evidence="1 2">RY-1</strain>
    </source>
</reference>
<protein>
    <recommendedName>
        <fullName evidence="3">Lipoprotein</fullName>
    </recommendedName>
</protein>